<evidence type="ECO:0000313" key="1">
    <source>
        <dbReference type="EMBL" id="MBM7558188.1"/>
    </source>
</evidence>
<dbReference type="SUPFAM" id="SSF52075">
    <property type="entry name" value="Outer arm dynein light chain 1"/>
    <property type="match status" value="1"/>
</dbReference>
<dbReference type="InterPro" id="IPR032675">
    <property type="entry name" value="LRR_dom_sf"/>
</dbReference>
<dbReference type="AlphaFoldDB" id="A0A939BQH8"/>
<organism evidence="1 2">
    <name type="scientific">Halanaerobacter jeridensis</name>
    <dbReference type="NCBI Taxonomy" id="706427"/>
    <lineage>
        <taxon>Bacteria</taxon>
        <taxon>Bacillati</taxon>
        <taxon>Bacillota</taxon>
        <taxon>Clostridia</taxon>
        <taxon>Halanaerobiales</taxon>
        <taxon>Halobacteroidaceae</taxon>
        <taxon>Halanaerobacter</taxon>
    </lineage>
</organism>
<reference evidence="1" key="1">
    <citation type="submission" date="2021-01" db="EMBL/GenBank/DDBJ databases">
        <title>Genomic Encyclopedia of Type Strains, Phase IV (KMG-IV): sequencing the most valuable type-strain genomes for metagenomic binning, comparative biology and taxonomic classification.</title>
        <authorList>
            <person name="Goeker M."/>
        </authorList>
    </citation>
    <scope>NUCLEOTIDE SEQUENCE</scope>
    <source>
        <strain evidence="1">DSM 23230</strain>
    </source>
</reference>
<feature type="non-terminal residue" evidence="1">
    <location>
        <position position="1"/>
    </location>
</feature>
<keyword evidence="2" id="KW-1185">Reference proteome</keyword>
<protein>
    <submittedName>
        <fullName evidence="1">Leucine-rich repeat (LRR) protein</fullName>
    </submittedName>
</protein>
<sequence length="72" mass="8303">TGNQIEDITFLNELNGIKKLDIRWNKIEDINVLLELDNLKELTISKADKYAKSEQGKKVISKLKNKGVKIKY</sequence>
<comment type="caution">
    <text evidence="1">The sequence shown here is derived from an EMBL/GenBank/DDBJ whole genome shotgun (WGS) entry which is preliminary data.</text>
</comment>
<name>A0A939BQH8_9FIRM</name>
<dbReference type="Proteomes" id="UP000774000">
    <property type="component" value="Unassembled WGS sequence"/>
</dbReference>
<proteinExistence type="predicted"/>
<dbReference type="EMBL" id="JAFBDQ010000033">
    <property type="protein sequence ID" value="MBM7558188.1"/>
    <property type="molecule type" value="Genomic_DNA"/>
</dbReference>
<dbReference type="Gene3D" id="3.80.10.10">
    <property type="entry name" value="Ribonuclease Inhibitor"/>
    <property type="match status" value="1"/>
</dbReference>
<evidence type="ECO:0000313" key="2">
    <source>
        <dbReference type="Proteomes" id="UP000774000"/>
    </source>
</evidence>
<accession>A0A939BQH8</accession>
<gene>
    <name evidence="1" type="ORF">JOC47_003058</name>
</gene>